<evidence type="ECO:0000256" key="9">
    <source>
        <dbReference type="SAM" id="Phobius"/>
    </source>
</evidence>
<accession>A0ABY2E9C2</accession>
<keyword evidence="7 11" id="KW-0012">Acyltransferase</keyword>
<dbReference type="RefSeq" id="WP_133106515.1">
    <property type="nucleotide sequence ID" value="NZ_SMNA01000002.1"/>
</dbReference>
<evidence type="ECO:0000313" key="12">
    <source>
        <dbReference type="Proteomes" id="UP000504882"/>
    </source>
</evidence>
<evidence type="ECO:0000256" key="1">
    <source>
        <dbReference type="ARBA" id="ARBA00004651"/>
    </source>
</evidence>
<keyword evidence="4 9" id="KW-0812">Transmembrane</keyword>
<feature type="transmembrane region" description="Helical" evidence="9">
    <location>
        <begin position="169"/>
        <end position="185"/>
    </location>
</feature>
<dbReference type="InterPro" id="IPR002656">
    <property type="entry name" value="Acyl_transf_3_dom"/>
</dbReference>
<feature type="transmembrane region" description="Helical" evidence="9">
    <location>
        <begin position="59"/>
        <end position="78"/>
    </location>
</feature>
<dbReference type="Gene3D" id="3.40.50.1110">
    <property type="entry name" value="SGNH hydrolase"/>
    <property type="match status" value="1"/>
</dbReference>
<feature type="transmembrane region" description="Helical" evidence="9">
    <location>
        <begin position="192"/>
        <end position="210"/>
    </location>
</feature>
<evidence type="ECO:0000256" key="7">
    <source>
        <dbReference type="ARBA" id="ARBA00023315"/>
    </source>
</evidence>
<keyword evidence="5 9" id="KW-1133">Transmembrane helix</keyword>
<dbReference type="SUPFAM" id="SSF52266">
    <property type="entry name" value="SGNH hydrolase"/>
    <property type="match status" value="1"/>
</dbReference>
<dbReference type="EMBL" id="SMNA01000002">
    <property type="protein sequence ID" value="TDE97587.1"/>
    <property type="molecule type" value="Genomic_DNA"/>
</dbReference>
<evidence type="ECO:0000256" key="3">
    <source>
        <dbReference type="ARBA" id="ARBA00022679"/>
    </source>
</evidence>
<feature type="region of interest" description="Disordered" evidence="8">
    <location>
        <begin position="451"/>
        <end position="518"/>
    </location>
</feature>
<evidence type="ECO:0000256" key="2">
    <source>
        <dbReference type="ARBA" id="ARBA00022475"/>
    </source>
</evidence>
<evidence type="ECO:0000256" key="4">
    <source>
        <dbReference type="ARBA" id="ARBA00022692"/>
    </source>
</evidence>
<keyword evidence="2" id="KW-1003">Cell membrane</keyword>
<feature type="region of interest" description="Disordered" evidence="8">
    <location>
        <begin position="1"/>
        <end position="22"/>
    </location>
</feature>
<keyword evidence="6 9" id="KW-0472">Membrane</keyword>
<dbReference type="InterPro" id="IPR050879">
    <property type="entry name" value="Acyltransferase_3"/>
</dbReference>
<feature type="transmembrane region" description="Helical" evidence="9">
    <location>
        <begin position="99"/>
        <end position="118"/>
    </location>
</feature>
<proteinExistence type="predicted"/>
<evidence type="ECO:0000256" key="5">
    <source>
        <dbReference type="ARBA" id="ARBA00022989"/>
    </source>
</evidence>
<dbReference type="Proteomes" id="UP000504882">
    <property type="component" value="Unassembled WGS sequence"/>
</dbReference>
<feature type="compositionally biased region" description="Low complexity" evidence="8">
    <location>
        <begin position="451"/>
        <end position="514"/>
    </location>
</feature>
<organism evidence="11 12">
    <name type="scientific">Occultella glacieicola</name>
    <dbReference type="NCBI Taxonomy" id="2518684"/>
    <lineage>
        <taxon>Bacteria</taxon>
        <taxon>Bacillati</taxon>
        <taxon>Actinomycetota</taxon>
        <taxon>Actinomycetes</taxon>
        <taxon>Micrococcales</taxon>
        <taxon>Ruaniaceae</taxon>
        <taxon>Occultella</taxon>
    </lineage>
</organism>
<evidence type="ECO:0000256" key="6">
    <source>
        <dbReference type="ARBA" id="ARBA00023136"/>
    </source>
</evidence>
<dbReference type="PANTHER" id="PTHR23028:SF53">
    <property type="entry name" value="ACYL_TRANSF_3 DOMAIN-CONTAINING PROTEIN"/>
    <property type="match status" value="1"/>
</dbReference>
<comment type="subcellular location">
    <subcellularLocation>
        <location evidence="1">Cell membrane</location>
        <topology evidence="1">Multi-pass membrane protein</topology>
    </subcellularLocation>
</comment>
<comment type="caution">
    <text evidence="11">The sequence shown here is derived from an EMBL/GenBank/DDBJ whole genome shotgun (WGS) entry which is preliminary data.</text>
</comment>
<feature type="transmembrane region" description="Helical" evidence="9">
    <location>
        <begin position="256"/>
        <end position="275"/>
    </location>
</feature>
<keyword evidence="12" id="KW-1185">Reference proteome</keyword>
<feature type="transmembrane region" description="Helical" evidence="9">
    <location>
        <begin position="325"/>
        <end position="347"/>
    </location>
</feature>
<keyword evidence="3" id="KW-0808">Transferase</keyword>
<dbReference type="GO" id="GO:0016746">
    <property type="term" value="F:acyltransferase activity"/>
    <property type="evidence" value="ECO:0007669"/>
    <property type="project" value="UniProtKB-KW"/>
</dbReference>
<feature type="transmembrane region" description="Helical" evidence="9">
    <location>
        <begin position="281"/>
        <end position="304"/>
    </location>
</feature>
<protein>
    <submittedName>
        <fullName evidence="11">Acyltransferase</fullName>
    </submittedName>
</protein>
<name>A0ABY2E9C2_9MICO</name>
<feature type="transmembrane region" description="Helical" evidence="9">
    <location>
        <begin position="405"/>
        <end position="424"/>
    </location>
</feature>
<reference evidence="11 12" key="1">
    <citation type="submission" date="2019-03" db="EMBL/GenBank/DDBJ databases">
        <title>Genomic features of bacteria from cold environments.</title>
        <authorList>
            <person name="Shen L."/>
        </authorList>
    </citation>
    <scope>NUCLEOTIDE SEQUENCE [LARGE SCALE GENOMIC DNA]</scope>
    <source>
        <strain evidence="12">T3246-1</strain>
    </source>
</reference>
<dbReference type="PANTHER" id="PTHR23028">
    <property type="entry name" value="ACETYLTRANSFERASE"/>
    <property type="match status" value="1"/>
</dbReference>
<evidence type="ECO:0000313" key="11">
    <source>
        <dbReference type="EMBL" id="TDE97587.1"/>
    </source>
</evidence>
<dbReference type="Pfam" id="PF01757">
    <property type="entry name" value="Acyl_transf_3"/>
    <property type="match status" value="1"/>
</dbReference>
<feature type="transmembrane region" description="Helical" evidence="9">
    <location>
        <begin position="353"/>
        <end position="374"/>
    </location>
</feature>
<dbReference type="InterPro" id="IPR036514">
    <property type="entry name" value="SGNH_hydro_sf"/>
</dbReference>
<sequence>MSVDAPSAQGRAQADSPDPGDPAQALRTGRIDGLDGVRALAIIAVLIFHLRPLSLPGGYLGVDVFFVISGFLITTLLVRELRADRRVDLRRFWTRRARRLLPALVVVVFATVSLALIAGEDLLVNIGRQVLGALTFSNNWLEIGAGSSYFNATAPQLFVNFWSLAVEEQFYLFWPLLFLVMMGITRTGRQRVGLLLALATASAVAMAVLYTPGQDATRVYYGTDTHAFGLMIGAALAVSAAGESANLLATRFWRRGRVVIALAALAGLIALMLWLDPDNPIAYRGGIVAAALLTAAIVGALPGPRTVLTVVFSLRPLAWIGERSYGIYLWHWPVILLIAAITPRVGVDTAGHWVQRALAVLVTLLIAGACYRWIENPIRELGFAEATRRALDAIGAPGRLTLPRVGVVASLACVSMFTAALATAPDRSQVEIAMADAATVVEDAGAADDGAVVDPAADAGPTAAGGSAADGTDTGGAEAPADEPAPSGGAPTETAPTESAPTETAPTEDPTQPAGVTGEQITAFGDSMLYVAAPGLTADLPGIGIDAKSNRQWPDVLAAIQAAVEAGTVREYVVIAAGTNAGVRDPDLVRQALDLLGPDRSVVLVNIYGSSTWVPESNQNLADLAAEYPNVAVADWNAAATAHPEQLQPDLIHPNMDGMYLFSDVVRAALATLTD</sequence>
<gene>
    <name evidence="11" type="ORF">EXU48_05240</name>
</gene>
<feature type="domain" description="Acyltransferase 3" evidence="10">
    <location>
        <begin position="32"/>
        <end position="371"/>
    </location>
</feature>
<feature type="transmembrane region" description="Helical" evidence="9">
    <location>
        <begin position="230"/>
        <end position="249"/>
    </location>
</feature>
<evidence type="ECO:0000259" key="10">
    <source>
        <dbReference type="Pfam" id="PF01757"/>
    </source>
</evidence>
<evidence type="ECO:0000256" key="8">
    <source>
        <dbReference type="SAM" id="MobiDB-lite"/>
    </source>
</evidence>